<dbReference type="PANTHER" id="PTHR43229">
    <property type="entry name" value="NODULATION PROTEIN J"/>
    <property type="match status" value="1"/>
</dbReference>
<dbReference type="Proteomes" id="UP000605992">
    <property type="component" value="Unassembled WGS sequence"/>
</dbReference>
<reference evidence="8" key="1">
    <citation type="submission" date="2021-01" db="EMBL/GenBank/DDBJ databases">
        <title>Whole genome shotgun sequence of Planotetraspora thailandica NBRC 104271.</title>
        <authorList>
            <person name="Komaki H."/>
            <person name="Tamura T."/>
        </authorList>
    </citation>
    <scope>NUCLEOTIDE SEQUENCE</scope>
    <source>
        <strain evidence="8">NBRC 104271</strain>
    </source>
</reference>
<dbReference type="GO" id="GO:0140359">
    <property type="term" value="F:ABC-type transporter activity"/>
    <property type="evidence" value="ECO:0007669"/>
    <property type="project" value="InterPro"/>
</dbReference>
<dbReference type="InterPro" id="IPR000412">
    <property type="entry name" value="ABC_2_transport"/>
</dbReference>
<dbReference type="PIRSF" id="PIRSF006648">
    <property type="entry name" value="DrrB"/>
    <property type="match status" value="1"/>
</dbReference>
<evidence type="ECO:0000259" key="7">
    <source>
        <dbReference type="PROSITE" id="PS51012"/>
    </source>
</evidence>
<keyword evidence="6" id="KW-1003">Cell membrane</keyword>
<evidence type="ECO:0000256" key="4">
    <source>
        <dbReference type="ARBA" id="ARBA00023136"/>
    </source>
</evidence>
<comment type="caution">
    <text evidence="6">Lacks conserved residue(s) required for the propagation of feature annotation.</text>
</comment>
<comment type="caution">
    <text evidence="8">The sequence shown here is derived from an EMBL/GenBank/DDBJ whole genome shotgun (WGS) entry which is preliminary data.</text>
</comment>
<dbReference type="GO" id="GO:0046677">
    <property type="term" value="P:response to antibiotic"/>
    <property type="evidence" value="ECO:0007669"/>
    <property type="project" value="UniProtKB-KW"/>
</dbReference>
<feature type="transmembrane region" description="Helical" evidence="6">
    <location>
        <begin position="111"/>
        <end position="136"/>
    </location>
</feature>
<dbReference type="Pfam" id="PF01061">
    <property type="entry name" value="ABC2_membrane"/>
    <property type="match status" value="1"/>
</dbReference>
<dbReference type="EMBL" id="BOOR01000060">
    <property type="protein sequence ID" value="GII58097.1"/>
    <property type="molecule type" value="Genomic_DNA"/>
</dbReference>
<keyword evidence="5" id="KW-0046">Antibiotic resistance</keyword>
<feature type="transmembrane region" description="Helical" evidence="6">
    <location>
        <begin position="235"/>
        <end position="253"/>
    </location>
</feature>
<feature type="transmembrane region" description="Helical" evidence="6">
    <location>
        <begin position="68"/>
        <end position="90"/>
    </location>
</feature>
<feature type="transmembrane region" description="Helical" evidence="6">
    <location>
        <begin position="148"/>
        <end position="173"/>
    </location>
</feature>
<comment type="similarity">
    <text evidence="6">Belongs to the ABC-2 integral membrane protein family.</text>
</comment>
<dbReference type="PANTHER" id="PTHR43229:SF2">
    <property type="entry name" value="NODULATION PROTEIN J"/>
    <property type="match status" value="1"/>
</dbReference>
<dbReference type="GO" id="GO:0043190">
    <property type="term" value="C:ATP-binding cassette (ABC) transporter complex"/>
    <property type="evidence" value="ECO:0007669"/>
    <property type="project" value="InterPro"/>
</dbReference>
<keyword evidence="9" id="KW-1185">Reference proteome</keyword>
<evidence type="ECO:0000256" key="1">
    <source>
        <dbReference type="ARBA" id="ARBA00004141"/>
    </source>
</evidence>
<keyword evidence="6" id="KW-0813">Transport</keyword>
<feature type="domain" description="ABC transmembrane type-2" evidence="7">
    <location>
        <begin position="27"/>
        <end position="260"/>
    </location>
</feature>
<comment type="subcellular location">
    <subcellularLocation>
        <location evidence="6">Cell membrane</location>
        <topology evidence="6">Multi-pass membrane protein</topology>
    </subcellularLocation>
    <subcellularLocation>
        <location evidence="1">Membrane</location>
        <topology evidence="1">Multi-pass membrane protein</topology>
    </subcellularLocation>
</comment>
<organism evidence="8 9">
    <name type="scientific">Planotetraspora thailandica</name>
    <dbReference type="NCBI Taxonomy" id="487172"/>
    <lineage>
        <taxon>Bacteria</taxon>
        <taxon>Bacillati</taxon>
        <taxon>Actinomycetota</taxon>
        <taxon>Actinomycetes</taxon>
        <taxon>Streptosporangiales</taxon>
        <taxon>Streptosporangiaceae</taxon>
        <taxon>Planotetraspora</taxon>
    </lineage>
</organism>
<evidence type="ECO:0000256" key="3">
    <source>
        <dbReference type="ARBA" id="ARBA00022989"/>
    </source>
</evidence>
<sequence length="263" mass="27567">MSSMSYALRDSMTMLRRNLKHAQRYPGLTLSIVGTPIVLLLLFNYVFGSALAAGISGTPTGGGSYIDYLAPGIILMTATAGALVTAVGVCTDKTEGIVNRFRTMAISRASFLTGHVVGSVIQTLVSIALVVGVALLMGFRPSATFLEWIAIAGVLTLLTLALTWLAAGIGLVARSPESASNIPLPLQFLPFLGSAIVPTDSMPAGLRWFAEYQPFTPIIETLRGLLMGTPIGDSAAIALAWCVGLTFAGYLWARSVFAHGATG</sequence>
<evidence type="ECO:0000256" key="2">
    <source>
        <dbReference type="ARBA" id="ARBA00022692"/>
    </source>
</evidence>
<keyword evidence="4 6" id="KW-0472">Membrane</keyword>
<evidence type="ECO:0000313" key="9">
    <source>
        <dbReference type="Proteomes" id="UP000605992"/>
    </source>
</evidence>
<dbReference type="PROSITE" id="PS51012">
    <property type="entry name" value="ABC_TM2"/>
    <property type="match status" value="1"/>
</dbReference>
<name>A0A8J4DE00_9ACTN</name>
<keyword evidence="3 6" id="KW-1133">Transmembrane helix</keyword>
<dbReference type="InterPro" id="IPR047817">
    <property type="entry name" value="ABC2_TM_bact-type"/>
</dbReference>
<dbReference type="AlphaFoldDB" id="A0A8J4DE00"/>
<dbReference type="InterPro" id="IPR051784">
    <property type="entry name" value="Nod_factor_ABC_transporter"/>
</dbReference>
<protein>
    <recommendedName>
        <fullName evidence="6">Transport permease protein</fullName>
    </recommendedName>
</protein>
<accession>A0A8J4DE00</accession>
<evidence type="ECO:0000313" key="8">
    <source>
        <dbReference type="EMBL" id="GII58097.1"/>
    </source>
</evidence>
<evidence type="ECO:0000256" key="6">
    <source>
        <dbReference type="RuleBase" id="RU361157"/>
    </source>
</evidence>
<gene>
    <name evidence="8" type="ORF">Pth03_64860</name>
</gene>
<dbReference type="RefSeq" id="WP_203948206.1">
    <property type="nucleotide sequence ID" value="NZ_BOOR01000060.1"/>
</dbReference>
<dbReference type="InterPro" id="IPR013525">
    <property type="entry name" value="ABC2_TM"/>
</dbReference>
<evidence type="ECO:0000256" key="5">
    <source>
        <dbReference type="ARBA" id="ARBA00023251"/>
    </source>
</evidence>
<proteinExistence type="inferred from homology"/>
<keyword evidence="2 6" id="KW-0812">Transmembrane</keyword>